<dbReference type="InterPro" id="IPR007060">
    <property type="entry name" value="FtsL/DivIC"/>
</dbReference>
<dbReference type="Pfam" id="PF04977">
    <property type="entry name" value="DivIC"/>
    <property type="match status" value="1"/>
</dbReference>
<sequence>MSVPKPKRSRSRRWHRRFVFGLMAAIFAWAGWTVSDLFALWKSKAAELERLEERLREAERQNEAYRLEIARMNDDAYLEQWIRSRYHYAKPGETVYYKAEP</sequence>
<evidence type="ECO:0000256" key="1">
    <source>
        <dbReference type="SAM" id="Coils"/>
    </source>
</evidence>
<feature type="coiled-coil region" evidence="1">
    <location>
        <begin position="41"/>
        <end position="75"/>
    </location>
</feature>
<proteinExistence type="predicted"/>
<dbReference type="EMBL" id="MOXJ01000005">
    <property type="protein sequence ID" value="PDO11085.1"/>
    <property type="molecule type" value="Genomic_DNA"/>
</dbReference>
<dbReference type="AlphaFoldDB" id="A0A2A6E264"/>
<organism evidence="2 3">
    <name type="scientific">Candidatus Reconcilbacillus cellulovorans</name>
    <dbReference type="NCBI Taxonomy" id="1906605"/>
    <lineage>
        <taxon>Bacteria</taxon>
        <taxon>Bacillati</taxon>
        <taxon>Bacillota</taxon>
        <taxon>Bacilli</taxon>
        <taxon>Bacillales</taxon>
        <taxon>Paenibacillaceae</taxon>
        <taxon>Candidatus Reconcilbacillus</taxon>
    </lineage>
</organism>
<evidence type="ECO:0000313" key="3">
    <source>
        <dbReference type="Proteomes" id="UP000243688"/>
    </source>
</evidence>
<gene>
    <name evidence="2" type="ORF">BLM47_03560</name>
</gene>
<evidence type="ECO:0008006" key="4">
    <source>
        <dbReference type="Google" id="ProtNLM"/>
    </source>
</evidence>
<keyword evidence="1" id="KW-0175">Coiled coil</keyword>
<protein>
    <recommendedName>
        <fullName evidence="4">Septum formation initiator</fullName>
    </recommendedName>
</protein>
<name>A0A2A6E264_9BACL</name>
<dbReference type="Proteomes" id="UP000243688">
    <property type="component" value="Unassembled WGS sequence"/>
</dbReference>
<comment type="caution">
    <text evidence="2">The sequence shown here is derived from an EMBL/GenBank/DDBJ whole genome shotgun (WGS) entry which is preliminary data.</text>
</comment>
<reference evidence="2 3" key="1">
    <citation type="submission" date="2016-12" db="EMBL/GenBank/DDBJ databases">
        <title>Candidatus Reconcilibacillus cellulovorans genome.</title>
        <authorList>
            <person name="Kolinko S."/>
            <person name="Wu Y.-W."/>
            <person name="Tachea F."/>
            <person name="Denzel E."/>
            <person name="Hiras J."/>
            <person name="Baecker N."/>
            <person name="Chan L.J."/>
            <person name="Eichorst S.A."/>
            <person name="Frey D."/>
            <person name="Adams P.D."/>
            <person name="Pray T."/>
            <person name="Tanjore D."/>
            <person name="Petzold C.J."/>
            <person name="Gladden J.M."/>
            <person name="Simmons B.A."/>
            <person name="Singer S.W."/>
        </authorList>
    </citation>
    <scope>NUCLEOTIDE SEQUENCE [LARGE SCALE GENOMIC DNA]</scope>
    <source>
        <strain evidence="2">JTherm</strain>
    </source>
</reference>
<evidence type="ECO:0000313" key="2">
    <source>
        <dbReference type="EMBL" id="PDO11085.1"/>
    </source>
</evidence>
<accession>A0A2A6E264</accession>